<comment type="similarity">
    <text evidence="1">Belongs to the CdaR family.</text>
</comment>
<dbReference type="Proteomes" id="UP000444960">
    <property type="component" value="Unassembled WGS sequence"/>
</dbReference>
<proteinExistence type="inferred from homology"/>
<evidence type="ECO:0000313" key="4">
    <source>
        <dbReference type="EMBL" id="GEE00748.1"/>
    </source>
</evidence>
<reference evidence="5" key="2">
    <citation type="journal article" date="2020" name="Int. J. Syst. Evol. Microbiol.">
        <title>Gordonia crocea sp. nov. and Gordonia spumicola sp. nov. isolated from sludge of a wastewater treatment plant.</title>
        <authorList>
            <person name="Tamura T."/>
            <person name="Saito S."/>
            <person name="Hamada M."/>
            <person name="Kang Y."/>
            <person name="Hoshino Y."/>
            <person name="Gonoi T."/>
            <person name="Mikami Y."/>
            <person name="Yaguchi T."/>
        </authorList>
    </citation>
    <scope>NUCLEOTIDE SEQUENCE</scope>
    <source>
        <strain evidence="5">NBRC 107696</strain>
    </source>
</reference>
<dbReference type="Gene3D" id="1.10.10.2840">
    <property type="entry name" value="PucR C-terminal helix-turn-helix domain"/>
    <property type="match status" value="1"/>
</dbReference>
<dbReference type="InterPro" id="IPR042070">
    <property type="entry name" value="PucR_C-HTH_sf"/>
</dbReference>
<evidence type="ECO:0008006" key="7">
    <source>
        <dbReference type="Google" id="ProtNLM"/>
    </source>
</evidence>
<feature type="domain" description="CdaR GGDEF-like" evidence="3">
    <location>
        <begin position="188"/>
        <end position="282"/>
    </location>
</feature>
<sequence length="418" mass="45966">MTEGLVAATSYFADRMSAERAAVRSCMHRRVTDEVPGYFSRGWRDRLHGAAVTSTGHDALELIAQTVSDVIRTGQGASTPPARVFEEVPYAARAGIPWGLCEDAYRACMTGMWDWIILEVQQLPYPKSTQLAVVDKVTHIVFRWFDAAIRRAREEFLAERAKLGRSAARRRAELLRDLAAGRSVSEVELGYPLHRWHRMFILWRPGGALDGDRLRSRFGANTSLAAEADDGSLWIVIGTMDRSPAADIVALLDLEATVRVAASSVHHGVSGLVDAFHEASATYSLALRKLDGRPRQVTAFDEVDVETLLAWDMADAARTAGAELGVLADAGPKAERLRATLESYLSSGCNAAATAKALHMSERAVRHRLQAIEASRTVPIPSRIAQLSIALRVHRALEWREKRSAERTMPVPIPADVE</sequence>
<gene>
    <name evidence="4" type="ORF">nbrc107696_11940</name>
    <name evidence="5" type="ORF">nbrc107696_12220</name>
</gene>
<evidence type="ECO:0000256" key="1">
    <source>
        <dbReference type="ARBA" id="ARBA00006754"/>
    </source>
</evidence>
<organism evidence="5 6">
    <name type="scientific">Gordonia spumicola</name>
    <dbReference type="NCBI Taxonomy" id="589161"/>
    <lineage>
        <taxon>Bacteria</taxon>
        <taxon>Bacillati</taxon>
        <taxon>Actinomycetota</taxon>
        <taxon>Actinomycetes</taxon>
        <taxon>Mycobacteriales</taxon>
        <taxon>Gordoniaceae</taxon>
        <taxon>Gordonia</taxon>
    </lineage>
</organism>
<accession>A0A7I9V5W3</accession>
<dbReference type="EMBL" id="BJOV01000002">
    <property type="protein sequence ID" value="GEE00776.1"/>
    <property type="molecule type" value="Genomic_DNA"/>
</dbReference>
<dbReference type="InterPro" id="IPR041522">
    <property type="entry name" value="CdaR_GGDEF"/>
</dbReference>
<dbReference type="RefSeq" id="WP_161894592.1">
    <property type="nucleotide sequence ID" value="NZ_BJOV01000002.1"/>
</dbReference>
<evidence type="ECO:0000313" key="5">
    <source>
        <dbReference type="EMBL" id="GEE00776.1"/>
    </source>
</evidence>
<dbReference type="PANTHER" id="PTHR33744:SF1">
    <property type="entry name" value="DNA-BINDING TRANSCRIPTIONAL ACTIVATOR ADER"/>
    <property type="match status" value="1"/>
</dbReference>
<dbReference type="PANTHER" id="PTHR33744">
    <property type="entry name" value="CARBOHYDRATE DIACID REGULATOR"/>
    <property type="match status" value="1"/>
</dbReference>
<evidence type="ECO:0000313" key="6">
    <source>
        <dbReference type="Proteomes" id="UP000444960"/>
    </source>
</evidence>
<name>A0A7I9V5W3_9ACTN</name>
<dbReference type="OrthoDB" id="3663486at2"/>
<reference evidence="6" key="1">
    <citation type="submission" date="2019-06" db="EMBL/GenBank/DDBJ databases">
        <title>Gordonia isolated from sludge of a wastewater treatment plant.</title>
        <authorList>
            <person name="Tamura T."/>
            <person name="Aoyama K."/>
            <person name="Kang Y."/>
            <person name="Saito S."/>
            <person name="Akiyama N."/>
            <person name="Yazawa K."/>
            <person name="Gonoi T."/>
            <person name="Mikami Y."/>
        </authorList>
    </citation>
    <scope>NUCLEOTIDE SEQUENCE [LARGE SCALE GENOMIC DNA]</scope>
    <source>
        <strain evidence="6">NBRC 107696</strain>
    </source>
</reference>
<dbReference type="InterPro" id="IPR025736">
    <property type="entry name" value="PucR_C-HTH_dom"/>
</dbReference>
<evidence type="ECO:0000259" key="2">
    <source>
        <dbReference type="Pfam" id="PF13556"/>
    </source>
</evidence>
<dbReference type="AlphaFoldDB" id="A0A7I9V5W3"/>
<dbReference type="EMBL" id="BJOV01000002">
    <property type="protein sequence ID" value="GEE00748.1"/>
    <property type="molecule type" value="Genomic_DNA"/>
</dbReference>
<comment type="caution">
    <text evidence="5">The sequence shown here is derived from an EMBL/GenBank/DDBJ whole genome shotgun (WGS) entry which is preliminary data.</text>
</comment>
<keyword evidence="6" id="KW-1185">Reference proteome</keyword>
<evidence type="ECO:0000259" key="3">
    <source>
        <dbReference type="Pfam" id="PF17853"/>
    </source>
</evidence>
<dbReference type="Pfam" id="PF17853">
    <property type="entry name" value="GGDEF_2"/>
    <property type="match status" value="1"/>
</dbReference>
<dbReference type="Pfam" id="PF13556">
    <property type="entry name" value="HTH_30"/>
    <property type="match status" value="1"/>
</dbReference>
<dbReference type="InterPro" id="IPR051448">
    <property type="entry name" value="CdaR-like_regulators"/>
</dbReference>
<protein>
    <recommendedName>
        <fullName evidence="7">PucR family transcriptional regulator</fullName>
    </recommendedName>
</protein>
<feature type="domain" description="PucR C-terminal helix-turn-helix" evidence="2">
    <location>
        <begin position="337"/>
        <end position="392"/>
    </location>
</feature>